<dbReference type="EMBL" id="FMYT01000013">
    <property type="protein sequence ID" value="SDC75543.1"/>
    <property type="molecule type" value="Genomic_DNA"/>
</dbReference>
<dbReference type="GO" id="GO:0006355">
    <property type="term" value="P:regulation of DNA-templated transcription"/>
    <property type="evidence" value="ECO:0007669"/>
    <property type="project" value="InterPro"/>
</dbReference>
<dbReference type="SUPFAM" id="SSF52172">
    <property type="entry name" value="CheY-like"/>
    <property type="match status" value="1"/>
</dbReference>
<dbReference type="Gene3D" id="1.10.10.10">
    <property type="entry name" value="Winged helix-like DNA-binding domain superfamily/Winged helix DNA-binding domain"/>
    <property type="match status" value="1"/>
</dbReference>
<evidence type="ECO:0000256" key="2">
    <source>
        <dbReference type="ARBA" id="ARBA00022553"/>
    </source>
</evidence>
<name>A0A1G6P5U9_9FIRM</name>
<dbReference type="InterPro" id="IPR039420">
    <property type="entry name" value="WalR-like"/>
</dbReference>
<keyword evidence="4" id="KW-0805">Transcription regulation</keyword>
<dbReference type="EMBL" id="FOHG01000001">
    <property type="protein sequence ID" value="SES61520.1"/>
    <property type="molecule type" value="Genomic_DNA"/>
</dbReference>
<dbReference type="EMBL" id="SOEF01000003">
    <property type="protein sequence ID" value="TDX46849.1"/>
    <property type="molecule type" value="Genomic_DNA"/>
</dbReference>
<keyword evidence="6" id="KW-0804">Transcription</keyword>
<dbReference type="RefSeq" id="WP_073155445.1">
    <property type="nucleotide sequence ID" value="NZ_FMYT01000013.1"/>
</dbReference>
<evidence type="ECO:0000256" key="6">
    <source>
        <dbReference type="ARBA" id="ARBA00023163"/>
    </source>
</evidence>
<dbReference type="FunFam" id="3.40.50.2300:FF:000001">
    <property type="entry name" value="DNA-binding response regulator PhoB"/>
    <property type="match status" value="1"/>
</dbReference>
<dbReference type="EMBL" id="SOAA01000004">
    <property type="protein sequence ID" value="TDS33741.1"/>
    <property type="molecule type" value="Genomic_DNA"/>
</dbReference>
<dbReference type="CDD" id="cd00383">
    <property type="entry name" value="trans_reg_C"/>
    <property type="match status" value="1"/>
</dbReference>
<evidence type="ECO:0000313" key="14">
    <source>
        <dbReference type="EMBL" id="SDI49739.1"/>
    </source>
</evidence>
<organism evidence="12 23">
    <name type="scientific">Halanaerobium congolense</name>
    <dbReference type="NCBI Taxonomy" id="54121"/>
    <lineage>
        <taxon>Bacteria</taxon>
        <taxon>Bacillati</taxon>
        <taxon>Bacillota</taxon>
        <taxon>Clostridia</taxon>
        <taxon>Halanaerobiales</taxon>
        <taxon>Halanaerobiaceae</taxon>
        <taxon>Halanaerobium</taxon>
    </lineage>
</organism>
<keyword evidence="2 8" id="KW-0597">Phosphoprotein</keyword>
<reference evidence="14 19" key="1">
    <citation type="submission" date="2016-10" db="EMBL/GenBank/DDBJ databases">
        <authorList>
            <person name="de Groot N.N."/>
        </authorList>
    </citation>
    <scope>NUCLEOTIDE SEQUENCE [LARGE SCALE GENOMIC DNA]</scope>
    <source>
        <strain evidence="14 19">WG7</strain>
    </source>
</reference>
<dbReference type="GO" id="GO:0005829">
    <property type="term" value="C:cytosol"/>
    <property type="evidence" value="ECO:0007669"/>
    <property type="project" value="TreeGrafter"/>
</dbReference>
<reference evidence="16 22" key="3">
    <citation type="submission" date="2019-03" db="EMBL/GenBank/DDBJ databases">
        <title>Deep subsurface shale carbon reservoir microbial communities from Ohio and West Virginia, USA.</title>
        <authorList>
            <person name="Wrighton K."/>
        </authorList>
    </citation>
    <scope>NUCLEOTIDE SEQUENCE [LARGE SCALE GENOMIC DNA]</scope>
    <source>
        <strain evidence="16 22">UTICA-S4D12</strain>
    </source>
</reference>
<evidence type="ECO:0000256" key="3">
    <source>
        <dbReference type="ARBA" id="ARBA00023012"/>
    </source>
</evidence>
<evidence type="ECO:0000256" key="5">
    <source>
        <dbReference type="ARBA" id="ARBA00023125"/>
    </source>
</evidence>
<sequence length="225" mass="25981">MEKILVVEDEAKIRKIIKSYLKDDYSILEAEDGEKALNIFKNNEIDLIILDLMLPKVSGEEVCQKIRQISDVAIIMLTAKSSEEDKIDGFNYGADDYLSKPFSPRELLMRVKAILRRSQNKERADIISLNNGEYKIYPEEMIVRKNNNDCELTNTEFKILMTLINNSEQVLSREQLADKVMGLEFSGFDRTIDVHIKNIRKKLDLEKDQYIVTVYGAGYKFIGDI</sequence>
<dbReference type="Proteomes" id="UP000198612">
    <property type="component" value="Unassembled WGS sequence"/>
</dbReference>
<proteinExistence type="predicted"/>
<keyword evidence="5 9" id="KW-0238">DNA-binding</keyword>
<evidence type="ECO:0000313" key="17">
    <source>
        <dbReference type="EMBL" id="TDX46849.1"/>
    </source>
</evidence>
<dbReference type="Proteomes" id="UP000295758">
    <property type="component" value="Unassembled WGS sequence"/>
</dbReference>
<evidence type="ECO:0000313" key="13">
    <source>
        <dbReference type="EMBL" id="SDE73119.1"/>
    </source>
</evidence>
<dbReference type="InterPro" id="IPR016032">
    <property type="entry name" value="Sig_transdc_resp-reg_C-effctor"/>
</dbReference>
<dbReference type="Proteomes" id="UP000198945">
    <property type="component" value="Unassembled WGS sequence"/>
</dbReference>
<evidence type="ECO:0000313" key="16">
    <source>
        <dbReference type="EMBL" id="TDS33741.1"/>
    </source>
</evidence>
<feature type="domain" description="Response regulatory" evidence="10">
    <location>
        <begin position="3"/>
        <end position="115"/>
    </location>
</feature>
<dbReference type="SMART" id="SM00448">
    <property type="entry name" value="REC"/>
    <property type="match status" value="1"/>
</dbReference>
<dbReference type="GeneID" id="57011789"/>
<evidence type="ECO:0000256" key="7">
    <source>
        <dbReference type="ARBA" id="ARBA00024867"/>
    </source>
</evidence>
<evidence type="ECO:0000313" key="15">
    <source>
        <dbReference type="EMBL" id="SES61520.1"/>
    </source>
</evidence>
<evidence type="ECO:0000313" key="23">
    <source>
        <dbReference type="Proteomes" id="UP000324896"/>
    </source>
</evidence>
<dbReference type="PANTHER" id="PTHR48111">
    <property type="entry name" value="REGULATOR OF RPOS"/>
    <property type="match status" value="1"/>
</dbReference>
<dbReference type="EMBL" id="FNEH01000007">
    <property type="protein sequence ID" value="SDI49739.1"/>
    <property type="molecule type" value="Genomic_DNA"/>
</dbReference>
<dbReference type="Proteomes" id="UP000199519">
    <property type="component" value="Unassembled WGS sequence"/>
</dbReference>
<dbReference type="Gene3D" id="6.10.250.690">
    <property type="match status" value="1"/>
</dbReference>
<dbReference type="PANTHER" id="PTHR48111:SF73">
    <property type="entry name" value="ALKALINE PHOSPHATASE SYNTHESIS TRANSCRIPTIONAL REGULATORY PROTEIN PHOP"/>
    <property type="match status" value="1"/>
</dbReference>
<dbReference type="Proteomes" id="UP000324896">
    <property type="component" value="Unassembled WGS sequence"/>
</dbReference>
<dbReference type="Gene3D" id="3.40.50.2300">
    <property type="match status" value="1"/>
</dbReference>
<evidence type="ECO:0000313" key="20">
    <source>
        <dbReference type="Proteomes" id="UP000199519"/>
    </source>
</evidence>
<dbReference type="GO" id="GO:0000976">
    <property type="term" value="F:transcription cis-regulatory region binding"/>
    <property type="evidence" value="ECO:0007669"/>
    <property type="project" value="TreeGrafter"/>
</dbReference>
<dbReference type="InterPro" id="IPR036388">
    <property type="entry name" value="WH-like_DNA-bd_sf"/>
</dbReference>
<reference evidence="17 21" key="4">
    <citation type="submission" date="2019-03" db="EMBL/GenBank/DDBJ databases">
        <title>Subsurface microbial communities from deep shales in Ohio and West Virginia, USA.</title>
        <authorList>
            <person name="Wrighton K."/>
        </authorList>
    </citation>
    <scope>NUCLEOTIDE SEQUENCE [LARGE SCALE GENOMIC DNA]</scope>
    <source>
        <strain evidence="17 21">DSMZ 11287</strain>
    </source>
</reference>
<feature type="modified residue" description="4-aspartylphosphate" evidence="8">
    <location>
        <position position="51"/>
    </location>
</feature>
<protein>
    <recommendedName>
        <fullName evidence="1">Stage 0 sporulation protein A homolog</fullName>
    </recommendedName>
</protein>
<comment type="function">
    <text evidence="7">May play the central regulatory role in sporulation. It may be an element of the effector pathway responsible for the activation of sporulation genes in response to nutritional stress. Spo0A may act in concert with spo0H (a sigma factor) to control the expression of some genes that are critical to the sporulation process.</text>
</comment>
<dbReference type="InterPro" id="IPR001789">
    <property type="entry name" value="Sig_transdc_resp-reg_receiver"/>
</dbReference>
<keyword evidence="20" id="KW-1185">Reference proteome</keyword>
<dbReference type="AlphaFoldDB" id="A0A1G6P5U9"/>
<evidence type="ECO:0000256" key="1">
    <source>
        <dbReference type="ARBA" id="ARBA00018672"/>
    </source>
</evidence>
<dbReference type="SUPFAM" id="SSF46894">
    <property type="entry name" value="C-terminal effector domain of the bipartite response regulators"/>
    <property type="match status" value="1"/>
</dbReference>
<reference evidence="18 20" key="2">
    <citation type="submission" date="2016-10" db="EMBL/GenBank/DDBJ databases">
        <authorList>
            <person name="Varghese N."/>
            <person name="Submissions S."/>
        </authorList>
    </citation>
    <scope>NUCLEOTIDE SEQUENCE [LARGE SCALE GENOMIC DNA]</scope>
    <source>
        <strain evidence="12 23">WG10</strain>
        <strain evidence="13 20">WG2</strain>
        <strain evidence="15 18">WG5</strain>
    </source>
</reference>
<evidence type="ECO:0000259" key="10">
    <source>
        <dbReference type="PROSITE" id="PS50110"/>
    </source>
</evidence>
<dbReference type="STRING" id="54121.SAMN04515653_10649"/>
<evidence type="ECO:0000256" key="4">
    <source>
        <dbReference type="ARBA" id="ARBA00023015"/>
    </source>
</evidence>
<evidence type="ECO:0000313" key="18">
    <source>
        <dbReference type="Proteomes" id="UP000198612"/>
    </source>
</evidence>
<dbReference type="InterPro" id="IPR011006">
    <property type="entry name" value="CheY-like_superfamily"/>
</dbReference>
<dbReference type="Proteomes" id="UP000295472">
    <property type="component" value="Unassembled WGS sequence"/>
</dbReference>
<evidence type="ECO:0000313" key="22">
    <source>
        <dbReference type="Proteomes" id="UP000295758"/>
    </source>
</evidence>
<feature type="domain" description="OmpR/PhoB-type" evidence="11">
    <location>
        <begin position="124"/>
        <end position="223"/>
    </location>
</feature>
<dbReference type="GO" id="GO:0000156">
    <property type="term" value="F:phosphorelay response regulator activity"/>
    <property type="evidence" value="ECO:0007669"/>
    <property type="project" value="TreeGrafter"/>
</dbReference>
<keyword evidence="3" id="KW-0902">Two-component regulatory system</keyword>
<dbReference type="SMART" id="SM00862">
    <property type="entry name" value="Trans_reg_C"/>
    <property type="match status" value="1"/>
</dbReference>
<dbReference type="Pfam" id="PF00486">
    <property type="entry name" value="Trans_reg_C"/>
    <property type="match status" value="1"/>
</dbReference>
<accession>A0A1G6P5U9</accession>
<evidence type="ECO:0000256" key="8">
    <source>
        <dbReference type="PROSITE-ProRule" id="PRU00169"/>
    </source>
</evidence>
<dbReference type="PROSITE" id="PS51755">
    <property type="entry name" value="OMPR_PHOB"/>
    <property type="match status" value="1"/>
</dbReference>
<evidence type="ECO:0000313" key="21">
    <source>
        <dbReference type="Proteomes" id="UP000295472"/>
    </source>
</evidence>
<dbReference type="EMBL" id="FNBJ01000001">
    <property type="protein sequence ID" value="SDE73119.1"/>
    <property type="molecule type" value="Genomic_DNA"/>
</dbReference>
<gene>
    <name evidence="16" type="ORF">BY453_104134</name>
    <name evidence="17" type="ORF">C7954_10351</name>
    <name evidence="12" type="ORF">SAMN04488597_11341</name>
    <name evidence="13" type="ORF">SAMN04488598_101234</name>
    <name evidence="15" type="ORF">SAMN04515652_10157</name>
    <name evidence="14" type="ORF">SAMN04515654_10786</name>
</gene>
<evidence type="ECO:0000256" key="9">
    <source>
        <dbReference type="PROSITE-ProRule" id="PRU01091"/>
    </source>
</evidence>
<dbReference type="GO" id="GO:0032993">
    <property type="term" value="C:protein-DNA complex"/>
    <property type="evidence" value="ECO:0007669"/>
    <property type="project" value="TreeGrafter"/>
</dbReference>
<dbReference type="Pfam" id="PF00072">
    <property type="entry name" value="Response_reg"/>
    <property type="match status" value="1"/>
</dbReference>
<evidence type="ECO:0000313" key="19">
    <source>
        <dbReference type="Proteomes" id="UP000198945"/>
    </source>
</evidence>
<evidence type="ECO:0000259" key="11">
    <source>
        <dbReference type="PROSITE" id="PS51755"/>
    </source>
</evidence>
<dbReference type="InterPro" id="IPR001867">
    <property type="entry name" value="OmpR/PhoB-type_DNA-bd"/>
</dbReference>
<dbReference type="PROSITE" id="PS50110">
    <property type="entry name" value="RESPONSE_REGULATORY"/>
    <property type="match status" value="1"/>
</dbReference>
<feature type="DNA-binding region" description="OmpR/PhoB-type" evidence="9">
    <location>
        <begin position="124"/>
        <end position="223"/>
    </location>
</feature>
<dbReference type="OrthoDB" id="9802426at2"/>
<evidence type="ECO:0000313" key="12">
    <source>
        <dbReference type="EMBL" id="SDC75543.1"/>
    </source>
</evidence>